<dbReference type="Gene3D" id="3.80.10.10">
    <property type="entry name" value="Ribonuclease Inhibitor"/>
    <property type="match status" value="2"/>
</dbReference>
<dbReference type="InterPro" id="IPR026906">
    <property type="entry name" value="LRR_5"/>
</dbReference>
<dbReference type="PANTHER" id="PTHR45661">
    <property type="entry name" value="SURFACE ANTIGEN"/>
    <property type="match status" value="1"/>
</dbReference>
<sequence length="300" mass="34510">MKYFKTMEDYLNVISVCKKFQDSLLKFHFNPIPITSKTKRLFPKIETQYMYNKEDLKLPKVAYIVDYISYTYKETLVDLPYQKVVYKNAVFSNRDMEMYKKTHPTSLEHYYIKHFKLPKSVSGIGQNALIEETKIVDMKFHDSLKFVGQQAFEGLSNLQTLTLPNSVTSLGEFLCYNCVNLKIVKLPLYLQVIPSSCFGLCSSLETIEIPDFVTEIGRCAFFSCRSLATIGVPKSVVCVGEFAFMNCNTLNELRFSKKLNFVGKGVFLKCSSLVRLKMPKERILSCLQIPDNCVVDTMYN</sequence>
<organism evidence="1 2">
    <name type="scientific">Entamoeba invadens IP1</name>
    <dbReference type="NCBI Taxonomy" id="370355"/>
    <lineage>
        <taxon>Eukaryota</taxon>
        <taxon>Amoebozoa</taxon>
        <taxon>Evosea</taxon>
        <taxon>Archamoebae</taxon>
        <taxon>Mastigamoebida</taxon>
        <taxon>Entamoebidae</taxon>
        <taxon>Entamoeba</taxon>
    </lineage>
</organism>
<dbReference type="Pfam" id="PF13306">
    <property type="entry name" value="LRR_5"/>
    <property type="match status" value="1"/>
</dbReference>
<dbReference type="OrthoDB" id="25233at2759"/>
<accession>A0A0A1UAG2</accession>
<protein>
    <recommendedName>
        <fullName evidence="3">Leucine rich repeat containing protein BspA family protein</fullName>
    </recommendedName>
</protein>
<proteinExistence type="predicted"/>
<keyword evidence="2" id="KW-1185">Reference proteome</keyword>
<evidence type="ECO:0000313" key="2">
    <source>
        <dbReference type="Proteomes" id="UP000014680"/>
    </source>
</evidence>
<dbReference type="RefSeq" id="XP_004258809.1">
    <property type="nucleotide sequence ID" value="XM_004258761.1"/>
</dbReference>
<dbReference type="VEuPathDB" id="AmoebaDB:EIN_291370"/>
<dbReference type="GeneID" id="14891011"/>
<dbReference type="InterPro" id="IPR053139">
    <property type="entry name" value="Surface_bspA-like"/>
</dbReference>
<dbReference type="PANTHER" id="PTHR45661:SF3">
    <property type="entry name" value="IG-LIKE DOMAIN-CONTAINING PROTEIN"/>
    <property type="match status" value="1"/>
</dbReference>
<dbReference type="EMBL" id="KB206397">
    <property type="protein sequence ID" value="ELP92038.1"/>
    <property type="molecule type" value="Genomic_DNA"/>
</dbReference>
<reference evidence="1 2" key="1">
    <citation type="submission" date="2012-10" db="EMBL/GenBank/DDBJ databases">
        <authorList>
            <person name="Zafar N."/>
            <person name="Inman J."/>
            <person name="Hall N."/>
            <person name="Lorenzi H."/>
            <person name="Caler E."/>
        </authorList>
    </citation>
    <scope>NUCLEOTIDE SEQUENCE [LARGE SCALE GENOMIC DNA]</scope>
    <source>
        <strain evidence="1 2">IP1</strain>
    </source>
</reference>
<dbReference type="InterPro" id="IPR032675">
    <property type="entry name" value="LRR_dom_sf"/>
</dbReference>
<evidence type="ECO:0000313" key="1">
    <source>
        <dbReference type="EMBL" id="ELP92038.1"/>
    </source>
</evidence>
<dbReference type="SUPFAM" id="SSF52058">
    <property type="entry name" value="L domain-like"/>
    <property type="match status" value="1"/>
</dbReference>
<evidence type="ECO:0008006" key="3">
    <source>
        <dbReference type="Google" id="ProtNLM"/>
    </source>
</evidence>
<dbReference type="AlphaFoldDB" id="A0A0A1UAG2"/>
<dbReference type="Proteomes" id="UP000014680">
    <property type="component" value="Unassembled WGS sequence"/>
</dbReference>
<dbReference type="KEGG" id="eiv:EIN_291370"/>
<gene>
    <name evidence="1" type="ORF">EIN_291370</name>
</gene>
<name>A0A0A1UAG2_ENTIV</name>